<dbReference type="EMBL" id="JAMYWD010000012">
    <property type="protein sequence ID" value="KAJ4953120.1"/>
    <property type="molecule type" value="Genomic_DNA"/>
</dbReference>
<protein>
    <submittedName>
        <fullName evidence="1">Uncharacterized protein</fullName>
    </submittedName>
</protein>
<accession>A0A9Q0JWJ2</accession>
<gene>
    <name evidence="1" type="ORF">NE237_029952</name>
</gene>
<organism evidence="1 2">
    <name type="scientific">Protea cynaroides</name>
    <dbReference type="NCBI Taxonomy" id="273540"/>
    <lineage>
        <taxon>Eukaryota</taxon>
        <taxon>Viridiplantae</taxon>
        <taxon>Streptophyta</taxon>
        <taxon>Embryophyta</taxon>
        <taxon>Tracheophyta</taxon>
        <taxon>Spermatophyta</taxon>
        <taxon>Magnoliopsida</taxon>
        <taxon>Proteales</taxon>
        <taxon>Proteaceae</taxon>
        <taxon>Protea</taxon>
    </lineage>
</organism>
<keyword evidence="2" id="KW-1185">Reference proteome</keyword>
<evidence type="ECO:0000313" key="1">
    <source>
        <dbReference type="EMBL" id="KAJ4953120.1"/>
    </source>
</evidence>
<sequence>MVVVQVDGNPQVMVLWDREVVLQPANGASMSVPQHAVPTGQFNFFVDQLLLSQLHDGGVNQPALRFATGSSGAERERSDRRVRFEGTCQHPVEVNVAAEHHSGGGGLDLNVDSNILNQNSGVPRADFGRWADVVEGASDNEEDDIIRTRI</sequence>
<name>A0A9Q0JWJ2_9MAGN</name>
<comment type="caution">
    <text evidence="1">The sequence shown here is derived from an EMBL/GenBank/DDBJ whole genome shotgun (WGS) entry which is preliminary data.</text>
</comment>
<evidence type="ECO:0000313" key="2">
    <source>
        <dbReference type="Proteomes" id="UP001141806"/>
    </source>
</evidence>
<reference evidence="1" key="1">
    <citation type="journal article" date="2023" name="Plant J.">
        <title>The genome of the king protea, Protea cynaroides.</title>
        <authorList>
            <person name="Chang J."/>
            <person name="Duong T.A."/>
            <person name="Schoeman C."/>
            <person name="Ma X."/>
            <person name="Roodt D."/>
            <person name="Barker N."/>
            <person name="Li Z."/>
            <person name="Van de Peer Y."/>
            <person name="Mizrachi E."/>
        </authorList>
    </citation>
    <scope>NUCLEOTIDE SEQUENCE</scope>
    <source>
        <tissue evidence="1">Young leaves</tissue>
    </source>
</reference>
<proteinExistence type="predicted"/>
<dbReference type="AlphaFoldDB" id="A0A9Q0JWJ2"/>
<dbReference type="Proteomes" id="UP001141806">
    <property type="component" value="Unassembled WGS sequence"/>
</dbReference>